<accession>A0AAJ1EYK5</accession>
<evidence type="ECO:0000259" key="3">
    <source>
        <dbReference type="Pfam" id="PF14067"/>
    </source>
</evidence>
<keyword evidence="2" id="KW-0472">Membrane</keyword>
<dbReference type="InterPro" id="IPR025902">
    <property type="entry name" value="LssY-like-C_dom"/>
</dbReference>
<dbReference type="EMBL" id="JAKNHJ010000015">
    <property type="protein sequence ID" value="MCG4618396.1"/>
    <property type="molecule type" value="Genomic_DNA"/>
</dbReference>
<feature type="transmembrane region" description="Helical" evidence="2">
    <location>
        <begin position="408"/>
        <end position="429"/>
    </location>
</feature>
<feature type="transmembrane region" description="Helical" evidence="2">
    <location>
        <begin position="95"/>
        <end position="115"/>
    </location>
</feature>
<keyword evidence="2" id="KW-0812">Transmembrane</keyword>
<gene>
    <name evidence="4" type="ORF">L0M99_07840</name>
</gene>
<keyword evidence="2" id="KW-1133">Transmembrane helix</keyword>
<feature type="domain" description="LssY-like C-terminal" evidence="3">
    <location>
        <begin position="126"/>
        <end position="315"/>
    </location>
</feature>
<evidence type="ECO:0000313" key="5">
    <source>
        <dbReference type="Proteomes" id="UP001200537"/>
    </source>
</evidence>
<evidence type="ECO:0000313" key="4">
    <source>
        <dbReference type="EMBL" id="MCG4618396.1"/>
    </source>
</evidence>
<dbReference type="Pfam" id="PF14067">
    <property type="entry name" value="LssY_C"/>
    <property type="match status" value="1"/>
</dbReference>
<sequence>METSDNRPELKSAVKEALPESSNEGALAITTKEDSAGEHKGQTDEHLPFELGQKLKYHRSAPLTVYQIIDYIFVVIAAVLTVRLAWILLKHGFQFSLVILVYLTIFWVLLAYLALPRLHQIMSSLYVPDYYIGRSKTGDGILGDPINLAWLGEEDDIHLAMQAAGWTMADEITLSSSWKIVFASVFKRSYPAAPVSPLYLFGRKQDFAYQQEVDGNPSQRHHVRFWKVPEGWKLPGGIQVDWLAAATFDKAVGLSLFTLQITHKIDENIDIERDHVVDTVREACTSVEVDVIPDATSAYHSRNGGGDRVQTDGSMPVIEANLVSEEHLNPHENLALQHKGYLRSSRDQAEKTNKRRLVRDRQVPATSLACGIILTVLHALELAAVGYILATNPKYADELGFAFYQTRLAGYGFMALALLLAVLIVGTLFHQKWMRLGLLLVLTATVFVRMMESLGIEGASGTPLWITSTTLSVLAILAITSPAARRWVKVE</sequence>
<reference evidence="4" key="1">
    <citation type="submission" date="2022-01" db="EMBL/GenBank/DDBJ databases">
        <title>Collection of gut derived symbiotic bacterial strains cultured from healthy donors.</title>
        <authorList>
            <person name="Lin H."/>
            <person name="Kohout C."/>
            <person name="Waligurski E."/>
            <person name="Pamer E.G."/>
        </authorList>
    </citation>
    <scope>NUCLEOTIDE SEQUENCE</scope>
    <source>
        <strain evidence="4">DFI.7.46</strain>
    </source>
</reference>
<protein>
    <submittedName>
        <fullName evidence="4">LssY C-terminal domain-containing protein</fullName>
    </submittedName>
</protein>
<comment type="caution">
    <text evidence="4">The sequence shown here is derived from an EMBL/GenBank/DDBJ whole genome shotgun (WGS) entry which is preliminary data.</text>
</comment>
<evidence type="ECO:0000256" key="2">
    <source>
        <dbReference type="SAM" id="Phobius"/>
    </source>
</evidence>
<feature type="transmembrane region" description="Helical" evidence="2">
    <location>
        <begin position="68"/>
        <end position="89"/>
    </location>
</feature>
<dbReference type="Proteomes" id="UP001200537">
    <property type="component" value="Unassembled WGS sequence"/>
</dbReference>
<feature type="region of interest" description="Disordered" evidence="1">
    <location>
        <begin position="1"/>
        <end position="43"/>
    </location>
</feature>
<feature type="transmembrane region" description="Helical" evidence="2">
    <location>
        <begin position="462"/>
        <end position="484"/>
    </location>
</feature>
<dbReference type="AlphaFoldDB" id="A0AAJ1EYK5"/>
<evidence type="ECO:0000256" key="1">
    <source>
        <dbReference type="SAM" id="MobiDB-lite"/>
    </source>
</evidence>
<feature type="transmembrane region" description="Helical" evidence="2">
    <location>
        <begin position="363"/>
        <end position="388"/>
    </location>
</feature>
<organism evidence="4 5">
    <name type="scientific">Varibaculum cambriense</name>
    <dbReference type="NCBI Taxonomy" id="184870"/>
    <lineage>
        <taxon>Bacteria</taxon>
        <taxon>Bacillati</taxon>
        <taxon>Actinomycetota</taxon>
        <taxon>Actinomycetes</taxon>
        <taxon>Actinomycetales</taxon>
        <taxon>Actinomycetaceae</taxon>
        <taxon>Varibaculum</taxon>
    </lineage>
</organism>
<feature type="compositionally biased region" description="Basic and acidic residues" evidence="1">
    <location>
        <begin position="31"/>
        <end position="43"/>
    </location>
</feature>
<proteinExistence type="predicted"/>
<dbReference type="RefSeq" id="WP_238128285.1">
    <property type="nucleotide sequence ID" value="NZ_JAKNHJ010000015.1"/>
</dbReference>
<feature type="compositionally biased region" description="Basic and acidic residues" evidence="1">
    <location>
        <begin position="1"/>
        <end position="18"/>
    </location>
</feature>
<feature type="transmembrane region" description="Helical" evidence="2">
    <location>
        <begin position="436"/>
        <end position="456"/>
    </location>
</feature>
<name>A0AAJ1EYK5_9ACTO</name>